<evidence type="ECO:0000313" key="3">
    <source>
        <dbReference type="Proteomes" id="UP000321296"/>
    </source>
</evidence>
<dbReference type="SUPFAM" id="SSF52058">
    <property type="entry name" value="L domain-like"/>
    <property type="match status" value="1"/>
</dbReference>
<evidence type="ECO:0000313" key="2">
    <source>
        <dbReference type="EMBL" id="QEA41675.1"/>
    </source>
</evidence>
<keyword evidence="1" id="KW-0732">Signal</keyword>
<organism evidence="2 3">
    <name type="scientific">Leuconostoc pseudomesenteroides</name>
    <dbReference type="NCBI Taxonomy" id="33968"/>
    <lineage>
        <taxon>Bacteria</taxon>
        <taxon>Bacillati</taxon>
        <taxon>Bacillota</taxon>
        <taxon>Bacilli</taxon>
        <taxon>Lactobacillales</taxon>
        <taxon>Lactobacillaceae</taxon>
        <taxon>Leuconostoc</taxon>
    </lineage>
</organism>
<evidence type="ECO:0000256" key="1">
    <source>
        <dbReference type="SAM" id="SignalP"/>
    </source>
</evidence>
<proteinExistence type="predicted"/>
<gene>
    <name evidence="2" type="ORF">FGL85_03765</name>
</gene>
<dbReference type="RefSeq" id="WP_147651185.1">
    <property type="nucleotide sequence ID" value="NZ_CP042383.1"/>
</dbReference>
<protein>
    <submittedName>
        <fullName evidence="2">Uncharacterized protein</fullName>
    </submittedName>
</protein>
<dbReference type="Proteomes" id="UP000321296">
    <property type="component" value="Chromosome"/>
</dbReference>
<dbReference type="Gene3D" id="3.80.10.10">
    <property type="entry name" value="Ribonuclease Inhibitor"/>
    <property type="match status" value="1"/>
</dbReference>
<reference evidence="2 3" key="1">
    <citation type="submission" date="2019-06" db="EMBL/GenBank/DDBJ databases">
        <title>Genome analyses of bacteria isolated from kimchi.</title>
        <authorList>
            <person name="Lee S."/>
            <person name="Ahn S."/>
            <person name="Roh S."/>
        </authorList>
    </citation>
    <scope>NUCLEOTIDE SEQUENCE [LARGE SCALE GENOMIC DNA]</scope>
    <source>
        <strain evidence="2 3">CBA3630</strain>
    </source>
</reference>
<dbReference type="EMBL" id="CP042383">
    <property type="protein sequence ID" value="QEA41675.1"/>
    <property type="molecule type" value="Genomic_DNA"/>
</dbReference>
<feature type="chain" id="PRO_5022817427" evidence="1">
    <location>
        <begin position="32"/>
        <end position="1035"/>
    </location>
</feature>
<feature type="signal peptide" evidence="1">
    <location>
        <begin position="1"/>
        <end position="31"/>
    </location>
</feature>
<accession>A0A5B8T1M6</accession>
<name>A0A5B8T1M6_LEUPS</name>
<dbReference type="AlphaFoldDB" id="A0A5B8T1M6"/>
<dbReference type="KEGG" id="lpse:FGL85_03765"/>
<dbReference type="InterPro" id="IPR032675">
    <property type="entry name" value="LRR_dom_sf"/>
</dbReference>
<sequence>MINSKRKNILLTSVLCFNVLATAITPTAVMADTVTNNDLKATKSVVSTGNADHALLSIVSGNDVNRPINLRTLFPDDRLRSAVVEAVKKLGYKITVSANNVTWDQLLSIHELEIHNTDLKNLDGIEWLVNLESLDVSDSGLSGTLVLKNLSTLKEIDISRTKVMKLDTTSELNVHADGLQLDDQVSLNHQKLTYEAKAFLENGLSFSELTVAQNSQQDWSLENGEFVSQNQNVDQSKGIDILAHQENGVVLPIHVCFTNAVAPSQLTEPAPVPKTDPEMTISHFKIGGQTEQNDSKNLTLFDDTKDVSFDLKLSDGVKHDYVFLNKIGTQNVVPKLVLGGTLFGANQEVTIDDNDNSLLHVKLTGFDAQIGDDFSIAVAENNSRFNQNFVIAGKTQQIKLQLDANGVKSDFKDGEAPEERPHYTANLTVKSGLLVNDLNAGDISFGGVFSDAKIEKLTTDITHNQIVVQFSHPAVRYMDQSRNGQITIKNGLGYADKQNRNVTRPITVNVTDPYRPKLQYDNSNANTPNINGTFIAQTVTNSVIKAVCDTLKEYGKGAWLKANPLLTGMSSILFSIFGDDKNPVMDKLNEMDKKLDDIKAGIDHLSTAVMDENKKSELKNSIDKVEDKVRNLLEPGISARINNAGHAIDRLKKYEGDVTNKNDSQTIDDYFQQLYSTGRNGKNTHYEDLRSLQDFMYDATGMKALTTTNSIMNKFAEYQSYEKDFSTQATNDRKQFDTALSNAYEPAYLTIMAAIQYDRNKIEQEDAAADKWADQLADEAKKDPTQKAKLEATVANIKNQIKKDTEDNIKQDNKYLDMSEQPNADSMVKRDDTFVKNIETDVNNIKKIDDDLKNGKIYSYRLKKDLNKTLGNDSDLHFYKLSGKRIPDGDCKITWQGKSRTINDICNGSMPSLGDFNKRVSTEDIKTLVSNQNARANCDPVGANLVKDLKSAGFVVPSQVQYYDNIWNGTLDDSDYEPWGPLFDTGHLKAKVGVIKEDSPKEVLHQVIDYNIGAFNNITSCHFEEWQMNFLQYAN</sequence>